<keyword evidence="4" id="KW-0804">Transcription</keyword>
<dbReference type="Proteomes" id="UP001293593">
    <property type="component" value="Unassembled WGS sequence"/>
</dbReference>
<dbReference type="SMART" id="SM00353">
    <property type="entry name" value="HLH"/>
    <property type="match status" value="1"/>
</dbReference>
<dbReference type="PANTHER" id="PTHR46266:SF3">
    <property type="entry name" value="TRANSCRIPTION FACTOR EGL1"/>
    <property type="match status" value="1"/>
</dbReference>
<evidence type="ECO:0000313" key="9">
    <source>
        <dbReference type="EMBL" id="KAK4260594.1"/>
    </source>
</evidence>
<keyword evidence="2" id="KW-0805">Transcription regulation</keyword>
<feature type="compositionally biased region" description="Polar residues" evidence="7">
    <location>
        <begin position="292"/>
        <end position="301"/>
    </location>
</feature>
<proteinExistence type="predicted"/>
<dbReference type="InterPro" id="IPR029016">
    <property type="entry name" value="GAF-like_dom_sf"/>
</dbReference>
<dbReference type="PROSITE" id="PS50888">
    <property type="entry name" value="BHLH"/>
    <property type="match status" value="1"/>
</dbReference>
<protein>
    <recommendedName>
        <fullName evidence="8">BHLH domain-containing protein</fullName>
    </recommendedName>
</protein>
<dbReference type="InterPro" id="IPR054502">
    <property type="entry name" value="bHLH-TF_ACT-like_plant"/>
</dbReference>
<evidence type="ECO:0000256" key="4">
    <source>
        <dbReference type="ARBA" id="ARBA00023163"/>
    </source>
</evidence>
<evidence type="ECO:0000256" key="1">
    <source>
        <dbReference type="ARBA" id="ARBA00004123"/>
    </source>
</evidence>
<dbReference type="Pfam" id="PF14215">
    <property type="entry name" value="bHLH-MYC_N"/>
    <property type="match status" value="1"/>
</dbReference>
<comment type="caution">
    <text evidence="9">The sequence shown here is derived from an EMBL/GenBank/DDBJ whole genome shotgun (WGS) entry which is preliminary data.</text>
</comment>
<feature type="coiled-coil region" evidence="6">
    <location>
        <begin position="435"/>
        <end position="462"/>
    </location>
</feature>
<accession>A0AAE1J2P8</accession>
<dbReference type="GO" id="GO:0046983">
    <property type="term" value="F:protein dimerization activity"/>
    <property type="evidence" value="ECO:0007669"/>
    <property type="project" value="InterPro"/>
</dbReference>
<dbReference type="Gene3D" id="4.10.280.10">
    <property type="entry name" value="Helix-loop-helix DNA-binding domain"/>
    <property type="match status" value="1"/>
</dbReference>
<dbReference type="InterPro" id="IPR036638">
    <property type="entry name" value="HLH_DNA-bd_sf"/>
</dbReference>
<dbReference type="InterPro" id="IPR025610">
    <property type="entry name" value="MYC/MYB_N"/>
</dbReference>
<name>A0AAE1J2P8_9FABA</name>
<feature type="domain" description="BHLH" evidence="8">
    <location>
        <begin position="396"/>
        <end position="445"/>
    </location>
</feature>
<evidence type="ECO:0000256" key="6">
    <source>
        <dbReference type="SAM" id="Coils"/>
    </source>
</evidence>
<keyword evidence="3" id="KW-0010">Activator</keyword>
<evidence type="ECO:0000256" key="7">
    <source>
        <dbReference type="SAM" id="MobiDB-lite"/>
    </source>
</evidence>
<evidence type="ECO:0000256" key="5">
    <source>
        <dbReference type="ARBA" id="ARBA00023242"/>
    </source>
</evidence>
<feature type="region of interest" description="Disordered" evidence="7">
    <location>
        <begin position="265"/>
        <end position="301"/>
    </location>
</feature>
<gene>
    <name evidence="9" type="ORF">QN277_003688</name>
</gene>
<keyword evidence="6" id="KW-0175">Coiled coil</keyword>
<keyword evidence="10" id="KW-1185">Reference proteome</keyword>
<dbReference type="PANTHER" id="PTHR46266">
    <property type="entry name" value="TRANSCRIPTION FACTOR TT8"/>
    <property type="match status" value="1"/>
</dbReference>
<feature type="compositionally biased region" description="Polar residues" evidence="7">
    <location>
        <begin position="266"/>
        <end position="281"/>
    </location>
</feature>
<evidence type="ECO:0000313" key="10">
    <source>
        <dbReference type="Proteomes" id="UP001293593"/>
    </source>
</evidence>
<reference evidence="9" key="1">
    <citation type="submission" date="2023-10" db="EMBL/GenBank/DDBJ databases">
        <title>Chromosome-level genome of the transformable northern wattle, Acacia crassicarpa.</title>
        <authorList>
            <person name="Massaro I."/>
            <person name="Sinha N.R."/>
            <person name="Poethig S."/>
            <person name="Leichty A.R."/>
        </authorList>
    </citation>
    <scope>NUCLEOTIDE SEQUENCE</scope>
    <source>
        <strain evidence="9">Acra3RX</strain>
        <tissue evidence="9">Leaf</tissue>
    </source>
</reference>
<dbReference type="Pfam" id="PF00010">
    <property type="entry name" value="HLH"/>
    <property type="match status" value="1"/>
</dbReference>
<evidence type="ECO:0000256" key="3">
    <source>
        <dbReference type="ARBA" id="ARBA00023159"/>
    </source>
</evidence>
<dbReference type="Gene3D" id="3.30.450.40">
    <property type="match status" value="1"/>
</dbReference>
<dbReference type="GO" id="GO:0080090">
    <property type="term" value="P:regulation of primary metabolic process"/>
    <property type="evidence" value="ECO:0007669"/>
    <property type="project" value="UniProtKB-ARBA"/>
</dbReference>
<dbReference type="Pfam" id="PF22754">
    <property type="entry name" value="bHLH-TF_ACT-like_plant"/>
    <property type="match status" value="1"/>
</dbReference>
<dbReference type="AlphaFoldDB" id="A0AAE1J2P8"/>
<evidence type="ECO:0000256" key="2">
    <source>
        <dbReference type="ARBA" id="ARBA00023015"/>
    </source>
</evidence>
<dbReference type="GO" id="GO:0005634">
    <property type="term" value="C:nucleus"/>
    <property type="evidence" value="ECO:0007669"/>
    <property type="project" value="UniProtKB-SubCell"/>
</dbReference>
<dbReference type="SUPFAM" id="SSF47459">
    <property type="entry name" value="HLH, helix-loop-helix DNA-binding domain"/>
    <property type="match status" value="1"/>
</dbReference>
<evidence type="ECO:0000259" key="8">
    <source>
        <dbReference type="PROSITE" id="PS50888"/>
    </source>
</evidence>
<sequence>MVPENMKKQLALAVRSIQWSYAIFWSASSSQPRVLKWGEGYYNGDIKTRKTSQAAQRSSDQIGLQRSEMLRELFESLTTAEFAATQIKRPSSNALSPEDLTGAEWYYLVCMSFVFNIGQGLPGRTLANGQPIWVFDAPHADARVFSRCVLAKSASIQTVVCFPFLEGVVELGTSDLISEDLSLIQRIKTSFLDILNSNVSIAFGHSAYDAELPKGGYAVNNKTFAYSSTAIEANWPADETHMVEGISGGASQVQSWQVMDDELSNDAHNSMTTSDCSSQTLADPEKSASVPKDQNPTDHSVQDLQEWHYRKVLSAVLKDSNPLAIGEHFQSSDKESSFVSCKKRGSMSCQMLTGGGTPQKLLKKVLFEVPRMHMDLLLEIQEENDYKERMRPEVDEIGMNHVLSERRRRAKLNERILTLRSMVPSVSKDDKVSILDDAIEYLRKLEKKVRELEACRELIDLETKAERTPQDIVERTSDNYFNKTDNGMKSMNNKRKACEIEEETWLENDSFALNDSSTSSVTISLSNTDVLIEVKCPWREGIVLNVMEALKSFHVDLRSIQSLEADGILHLTIRSQLRVPTITSAKKIKQALQKVIWNG</sequence>
<comment type="subcellular location">
    <subcellularLocation>
        <location evidence="1">Nucleus</location>
    </subcellularLocation>
</comment>
<dbReference type="EMBL" id="JAWXYG010000010">
    <property type="protein sequence ID" value="KAK4260594.1"/>
    <property type="molecule type" value="Genomic_DNA"/>
</dbReference>
<keyword evidence="5" id="KW-0539">Nucleus</keyword>
<organism evidence="9 10">
    <name type="scientific">Acacia crassicarpa</name>
    <name type="common">northern wattle</name>
    <dbReference type="NCBI Taxonomy" id="499986"/>
    <lineage>
        <taxon>Eukaryota</taxon>
        <taxon>Viridiplantae</taxon>
        <taxon>Streptophyta</taxon>
        <taxon>Embryophyta</taxon>
        <taxon>Tracheophyta</taxon>
        <taxon>Spermatophyta</taxon>
        <taxon>Magnoliopsida</taxon>
        <taxon>eudicotyledons</taxon>
        <taxon>Gunneridae</taxon>
        <taxon>Pentapetalae</taxon>
        <taxon>rosids</taxon>
        <taxon>fabids</taxon>
        <taxon>Fabales</taxon>
        <taxon>Fabaceae</taxon>
        <taxon>Caesalpinioideae</taxon>
        <taxon>mimosoid clade</taxon>
        <taxon>Acacieae</taxon>
        <taxon>Acacia</taxon>
    </lineage>
</organism>
<dbReference type="InterPro" id="IPR011598">
    <property type="entry name" value="bHLH_dom"/>
</dbReference>